<keyword evidence="10" id="KW-1185">Reference proteome</keyword>
<gene>
    <name evidence="9" type="ORF">K1Y79_01235</name>
</gene>
<proteinExistence type="inferred from homology"/>
<evidence type="ECO:0000256" key="5">
    <source>
        <dbReference type="ARBA" id="ARBA00023136"/>
    </source>
</evidence>
<reference evidence="9 10" key="1">
    <citation type="submission" date="2021-08" db="EMBL/GenBank/DDBJ databases">
        <title>The genome sequence of Chitinophaga sp. B61.</title>
        <authorList>
            <person name="Zhang X."/>
        </authorList>
    </citation>
    <scope>NUCLEOTIDE SEQUENCE [LARGE SCALE GENOMIC DNA]</scope>
    <source>
        <strain evidence="9 10">B61</strain>
    </source>
</reference>
<feature type="domain" description="TonB-dependent receptor plug" evidence="8">
    <location>
        <begin position="224"/>
        <end position="354"/>
    </location>
</feature>
<evidence type="ECO:0000313" key="10">
    <source>
        <dbReference type="Proteomes" id="UP000812961"/>
    </source>
</evidence>
<comment type="subcellular location">
    <subcellularLocation>
        <location evidence="1 7">Cell outer membrane</location>
        <topology evidence="1 7">Multi-pass membrane protein</topology>
    </subcellularLocation>
</comment>
<dbReference type="Gene3D" id="2.60.40.1120">
    <property type="entry name" value="Carboxypeptidase-like, regulatory domain"/>
    <property type="match status" value="1"/>
</dbReference>
<dbReference type="Gene3D" id="2.170.130.10">
    <property type="entry name" value="TonB-dependent receptor, plug domain"/>
    <property type="match status" value="1"/>
</dbReference>
<dbReference type="RefSeq" id="WP_220248177.1">
    <property type="nucleotide sequence ID" value="NZ_JAICCF010000001.1"/>
</dbReference>
<comment type="similarity">
    <text evidence="7">Belongs to the TonB-dependent receptor family.</text>
</comment>
<evidence type="ECO:0000256" key="2">
    <source>
        <dbReference type="ARBA" id="ARBA00022448"/>
    </source>
</evidence>
<evidence type="ECO:0000256" key="7">
    <source>
        <dbReference type="PROSITE-ProRule" id="PRU01360"/>
    </source>
</evidence>
<dbReference type="Gene3D" id="2.40.170.20">
    <property type="entry name" value="TonB-dependent receptor, beta-barrel domain"/>
    <property type="match status" value="1"/>
</dbReference>
<dbReference type="InterPro" id="IPR023996">
    <property type="entry name" value="TonB-dep_OMP_SusC/RagA"/>
</dbReference>
<name>A0ABS7G5M7_9BACT</name>
<dbReference type="NCBIfam" id="TIGR04057">
    <property type="entry name" value="SusC_RagA_signa"/>
    <property type="match status" value="1"/>
</dbReference>
<sequence>MDKSTNKRGGPLGDCCPQLKAMIRNAGLLVLLFLTAWMPAVYAQTGEQRLDISIEGQPLKSVFQFIEKNTAFVVNHSEDEINTTVKVAVNLKGATVPDILRAALRTTEYGFVRNGNTFVITRRQPDIVIRGKVADEKGEALIGVNVRPKNGARGTITNKDGQFTIAVPSPGTSLVFSFLGYTSRTIPVAETQTLNVQMIPDAKALNEVVVTTALGIKREEKALGYAATIIKNEQLTDAVSNNWTDALSGKVAGLNLVRSNAGPTGSNKIILRGESNLSGDNEALIVVDGVVINQSSGRRSAIAGETPYGTGSDNMPADYGSGLNDINPEDIETITVLKGPGAAALYGQRGANGALIITTKSGSPKRKGLGVSFNSNAAVEQVNRWPALQYEYGQGLDGAAYYSYGASADGASTSGTSSSYGPRFEGQQFFQYDPVTQAQGKERTPWVPYKDQLQQFFQNGQTFTNSISLDGGTDKTTARFSFTNVTNKWIIPNTGYGRNTVAMSINSKVNDKLQISSKVNYTNKFSDNLPGSGYGNQSLMYWYIFWQPNADLDWLRNYWANGQEGKVIKYPFSSFPENPYAVAYEFLNQTNRHGITGNIQATYNIVKGLSLQIRTSIDFANEHREQKRPYDAGAKFRKGSFRTQNIFGMEASSDFLLKYQTKIGRDLEVSVTGGGSTLRNTYNRDEVRADSLTFPGIYTMANAAGPLVTMPHKSEYAFNSFYGLLALAYKDYLFVDFTGRQDWASPLATPRRTTNAGFFYPSANLSFIASEVFKMPKQVDLAKLRLSASSVGSGGTIAYQTAYVYQLAGSLYSGGLENPAALANPNLRPLRTISYEAGATGKFFNKRVGFDLALYKGLSRDQHLQRVVDRASGYSTILVNAGEVSNSGIELALNGTPISTRSGFKWNTNIVFSSNRNKIEKLLDSSLVLKTGYVGGGQIVAQVGGSMGDLYGRGYQRSPDGQVIYDGTTGVALITEGVKYLGNTIPKWKLGFSNDFTYKQFHLSLLFDAQYGGVAHSLMHYKLAEQGKTVNTLPGRYNGIIGNGVIADGDGKYRRNDVIATDIDEYYRSHYGVDNAEGSTFRTDFIKFREARLDYSLNPKLAKRIGFQRASFGVYGRNLHIWSKWPMFDPEFGTITGTDIVQGFEVGQFPSTRTFGCNLVLVL</sequence>
<accession>A0ABS7G5M7</accession>
<dbReference type="EMBL" id="JAICCF010000001">
    <property type="protein sequence ID" value="MBW8682943.1"/>
    <property type="molecule type" value="Genomic_DNA"/>
</dbReference>
<dbReference type="SUPFAM" id="SSF49464">
    <property type="entry name" value="Carboxypeptidase regulatory domain-like"/>
    <property type="match status" value="1"/>
</dbReference>
<keyword evidence="6 7" id="KW-0998">Cell outer membrane</keyword>
<dbReference type="InterPro" id="IPR037066">
    <property type="entry name" value="Plug_dom_sf"/>
</dbReference>
<dbReference type="InterPro" id="IPR008969">
    <property type="entry name" value="CarboxyPept-like_regulatory"/>
</dbReference>
<dbReference type="InterPro" id="IPR039426">
    <property type="entry name" value="TonB-dep_rcpt-like"/>
</dbReference>
<keyword evidence="2 7" id="KW-0813">Transport</keyword>
<dbReference type="Proteomes" id="UP000812961">
    <property type="component" value="Unassembled WGS sequence"/>
</dbReference>
<dbReference type="NCBIfam" id="TIGR04056">
    <property type="entry name" value="OMP_RagA_SusC"/>
    <property type="match status" value="1"/>
</dbReference>
<keyword evidence="4 7" id="KW-0812">Transmembrane</keyword>
<evidence type="ECO:0000256" key="3">
    <source>
        <dbReference type="ARBA" id="ARBA00022452"/>
    </source>
</evidence>
<keyword evidence="3 7" id="KW-1134">Transmembrane beta strand</keyword>
<evidence type="ECO:0000259" key="8">
    <source>
        <dbReference type="Pfam" id="PF07715"/>
    </source>
</evidence>
<dbReference type="InterPro" id="IPR023997">
    <property type="entry name" value="TonB-dep_OMP_SusC/RagA_CS"/>
</dbReference>
<evidence type="ECO:0000256" key="1">
    <source>
        <dbReference type="ARBA" id="ARBA00004571"/>
    </source>
</evidence>
<comment type="caution">
    <text evidence="9">The sequence shown here is derived from an EMBL/GenBank/DDBJ whole genome shotgun (WGS) entry which is preliminary data.</text>
</comment>
<dbReference type="Pfam" id="PF13715">
    <property type="entry name" value="CarbopepD_reg_2"/>
    <property type="match status" value="1"/>
</dbReference>
<dbReference type="SUPFAM" id="SSF56935">
    <property type="entry name" value="Porins"/>
    <property type="match status" value="1"/>
</dbReference>
<evidence type="ECO:0000256" key="4">
    <source>
        <dbReference type="ARBA" id="ARBA00022692"/>
    </source>
</evidence>
<dbReference type="Pfam" id="PF07715">
    <property type="entry name" value="Plug"/>
    <property type="match status" value="1"/>
</dbReference>
<dbReference type="InterPro" id="IPR036942">
    <property type="entry name" value="Beta-barrel_TonB_sf"/>
</dbReference>
<dbReference type="InterPro" id="IPR012910">
    <property type="entry name" value="Plug_dom"/>
</dbReference>
<protein>
    <submittedName>
        <fullName evidence="9">SusC/RagA family TonB-linked outer membrane protein</fullName>
    </submittedName>
</protein>
<organism evidence="9 10">
    <name type="scientific">Chitinophaga rhizophila</name>
    <dbReference type="NCBI Taxonomy" id="2866212"/>
    <lineage>
        <taxon>Bacteria</taxon>
        <taxon>Pseudomonadati</taxon>
        <taxon>Bacteroidota</taxon>
        <taxon>Chitinophagia</taxon>
        <taxon>Chitinophagales</taxon>
        <taxon>Chitinophagaceae</taxon>
        <taxon>Chitinophaga</taxon>
    </lineage>
</organism>
<keyword evidence="5 7" id="KW-0472">Membrane</keyword>
<dbReference type="PROSITE" id="PS52016">
    <property type="entry name" value="TONB_DEPENDENT_REC_3"/>
    <property type="match status" value="1"/>
</dbReference>
<evidence type="ECO:0000256" key="6">
    <source>
        <dbReference type="ARBA" id="ARBA00023237"/>
    </source>
</evidence>
<evidence type="ECO:0000313" key="9">
    <source>
        <dbReference type="EMBL" id="MBW8682943.1"/>
    </source>
</evidence>